<keyword evidence="3" id="KW-1185">Reference proteome</keyword>
<dbReference type="GO" id="GO:0031146">
    <property type="term" value="P:SCF-dependent proteasomal ubiquitin-dependent protein catabolic process"/>
    <property type="evidence" value="ECO:0007669"/>
    <property type="project" value="TreeGrafter"/>
</dbReference>
<sequence>MADQYSSNNYNTAVTTLALPELVEIIAQHLLPSKHSLVKACLVCKGWNAAWTPFLWHDLVFTAEDDEAFLSIDAFSCSPSPSNSSSSSFLPKKYGQHIRSLDRQCYYFSENDHILSILPYCSNLRGLALPCVGDTIREMVPYLQVLKNLRRLQLTIYGIETCMLITLLIGCGQGLEHLSLYFPRLRLDLTIDTLMEMLDACPNLKELQLGKIDFVETEGVIGNDADGGSGGHDDGKQRSFVPSSSVTLLHLDEVCINEDGMKTLLGRCPNLSTIHIITGSHPADTAAVYSRIPEQCPNLKRFSCVSGNNHHAGGGYGGMSGMGLSMGLGMGTDGRCTISSSFTTTLTSIFQKQDHHSPLRLENLELRSGTMDGAVVLQQVSQTQAESLRTLNLSNCRQVTDSGLGFILRWCHQLESLNLTGTDITTAVMEGPQERWSCFEALKELEIRDIGVEDFKSWEDTEEEEKEQEQEDIPWVDFSIRENRKAFKKIRRRVRMLPRLRKLGVSFPGVQEFVQGFGHDDNDGDNNEDKRIGDKTNKNKDDDDEKMNDARKKQLTTPPKLHTLNVNRFEGALSEENLNRFFESYPYLRHLVIGHGGINSEACDRFRSEGITYEQSSVP</sequence>
<accession>A0A9P6IMS8</accession>
<dbReference type="InterPro" id="IPR032675">
    <property type="entry name" value="LRR_dom_sf"/>
</dbReference>
<dbReference type="PANTHER" id="PTHR13318">
    <property type="entry name" value="PARTNER OF PAIRED, ISOFORM B-RELATED"/>
    <property type="match status" value="1"/>
</dbReference>
<evidence type="ECO:0000313" key="2">
    <source>
        <dbReference type="EMBL" id="KAF9939967.1"/>
    </source>
</evidence>
<feature type="region of interest" description="Disordered" evidence="1">
    <location>
        <begin position="516"/>
        <end position="559"/>
    </location>
</feature>
<protein>
    <recommendedName>
        <fullName evidence="4">F-box domain-containing protein</fullName>
    </recommendedName>
</protein>
<comment type="caution">
    <text evidence="2">The sequence shown here is derived from an EMBL/GenBank/DDBJ whole genome shotgun (WGS) entry which is preliminary data.</text>
</comment>
<dbReference type="Proteomes" id="UP000749646">
    <property type="component" value="Unassembled WGS sequence"/>
</dbReference>
<feature type="compositionally biased region" description="Basic and acidic residues" evidence="1">
    <location>
        <begin position="527"/>
        <end position="552"/>
    </location>
</feature>
<dbReference type="Gene3D" id="3.80.10.10">
    <property type="entry name" value="Ribonuclease Inhibitor"/>
    <property type="match status" value="1"/>
</dbReference>
<evidence type="ECO:0000313" key="3">
    <source>
        <dbReference type="Proteomes" id="UP000749646"/>
    </source>
</evidence>
<name>A0A9P6IMS8_9FUNG</name>
<dbReference type="OrthoDB" id="2357028at2759"/>
<evidence type="ECO:0008006" key="4">
    <source>
        <dbReference type="Google" id="ProtNLM"/>
    </source>
</evidence>
<dbReference type="GO" id="GO:0019005">
    <property type="term" value="C:SCF ubiquitin ligase complex"/>
    <property type="evidence" value="ECO:0007669"/>
    <property type="project" value="TreeGrafter"/>
</dbReference>
<dbReference type="EMBL" id="JAAAHW010009490">
    <property type="protein sequence ID" value="KAF9939967.1"/>
    <property type="molecule type" value="Genomic_DNA"/>
</dbReference>
<dbReference type="Pfam" id="PF13516">
    <property type="entry name" value="LRR_6"/>
    <property type="match status" value="1"/>
</dbReference>
<evidence type="ECO:0000256" key="1">
    <source>
        <dbReference type="SAM" id="MobiDB-lite"/>
    </source>
</evidence>
<organism evidence="2 3">
    <name type="scientific">Modicella reniformis</name>
    <dbReference type="NCBI Taxonomy" id="1440133"/>
    <lineage>
        <taxon>Eukaryota</taxon>
        <taxon>Fungi</taxon>
        <taxon>Fungi incertae sedis</taxon>
        <taxon>Mucoromycota</taxon>
        <taxon>Mortierellomycotina</taxon>
        <taxon>Mortierellomycetes</taxon>
        <taxon>Mortierellales</taxon>
        <taxon>Mortierellaceae</taxon>
        <taxon>Modicella</taxon>
    </lineage>
</organism>
<dbReference type="InterPro" id="IPR001611">
    <property type="entry name" value="Leu-rich_rpt"/>
</dbReference>
<dbReference type="SUPFAM" id="SSF52047">
    <property type="entry name" value="RNI-like"/>
    <property type="match status" value="1"/>
</dbReference>
<dbReference type="AlphaFoldDB" id="A0A9P6IMS8"/>
<gene>
    <name evidence="2" type="ORF">BGZ65_008713</name>
</gene>
<proteinExistence type="predicted"/>
<reference evidence="2" key="1">
    <citation type="journal article" date="2020" name="Fungal Divers.">
        <title>Resolving the Mortierellaceae phylogeny through synthesis of multi-gene phylogenetics and phylogenomics.</title>
        <authorList>
            <person name="Vandepol N."/>
            <person name="Liber J."/>
            <person name="Desiro A."/>
            <person name="Na H."/>
            <person name="Kennedy M."/>
            <person name="Barry K."/>
            <person name="Grigoriev I.V."/>
            <person name="Miller A.N."/>
            <person name="O'Donnell K."/>
            <person name="Stajich J.E."/>
            <person name="Bonito G."/>
        </authorList>
    </citation>
    <scope>NUCLEOTIDE SEQUENCE</scope>
    <source>
        <strain evidence="2">MES-2147</strain>
    </source>
</reference>